<dbReference type="Pfam" id="PF00134">
    <property type="entry name" value="Cyclin_N"/>
    <property type="match status" value="1"/>
</dbReference>
<dbReference type="OrthoDB" id="306099at2759"/>
<comment type="function">
    <text evidence="1">Essential for the control of the cell cycle at the G2/M (mitosis) transition.</text>
</comment>
<dbReference type="EMBL" id="JANIIK010000110">
    <property type="protein sequence ID" value="KAJ3596773.1"/>
    <property type="molecule type" value="Genomic_DNA"/>
</dbReference>
<dbReference type="InterPro" id="IPR039361">
    <property type="entry name" value="Cyclin"/>
</dbReference>
<comment type="similarity">
    <text evidence="2">Belongs to the cyclin family.</text>
</comment>
<dbReference type="InterPro" id="IPR006671">
    <property type="entry name" value="Cyclin_N"/>
</dbReference>
<dbReference type="SMART" id="SM00385">
    <property type="entry name" value="CYCLIN"/>
    <property type="match status" value="1"/>
</dbReference>
<keyword evidence="5" id="KW-1185">Reference proteome</keyword>
<dbReference type="InterPro" id="IPR013763">
    <property type="entry name" value="Cyclin-like_dom"/>
</dbReference>
<organism evidence="4 5">
    <name type="scientific">Muraenolepis orangiensis</name>
    <name type="common">Patagonian moray cod</name>
    <dbReference type="NCBI Taxonomy" id="630683"/>
    <lineage>
        <taxon>Eukaryota</taxon>
        <taxon>Metazoa</taxon>
        <taxon>Chordata</taxon>
        <taxon>Craniata</taxon>
        <taxon>Vertebrata</taxon>
        <taxon>Euteleostomi</taxon>
        <taxon>Actinopterygii</taxon>
        <taxon>Neopterygii</taxon>
        <taxon>Teleostei</taxon>
        <taxon>Neoteleostei</taxon>
        <taxon>Acanthomorphata</taxon>
        <taxon>Zeiogadaria</taxon>
        <taxon>Gadariae</taxon>
        <taxon>Gadiformes</taxon>
        <taxon>Muraenolepidoidei</taxon>
        <taxon>Muraenolepididae</taxon>
        <taxon>Muraenolepis</taxon>
    </lineage>
</organism>
<dbReference type="InterPro" id="IPR036915">
    <property type="entry name" value="Cyclin-like_sf"/>
</dbReference>
<keyword evidence="2" id="KW-0195">Cyclin</keyword>
<evidence type="ECO:0000259" key="3">
    <source>
        <dbReference type="SMART" id="SM00385"/>
    </source>
</evidence>
<evidence type="ECO:0000256" key="2">
    <source>
        <dbReference type="RuleBase" id="RU000383"/>
    </source>
</evidence>
<evidence type="ECO:0000313" key="4">
    <source>
        <dbReference type="EMBL" id="KAJ3596773.1"/>
    </source>
</evidence>
<proteinExistence type="inferred from homology"/>
<evidence type="ECO:0000313" key="5">
    <source>
        <dbReference type="Proteomes" id="UP001148018"/>
    </source>
</evidence>
<dbReference type="AlphaFoldDB" id="A0A9Q0IG77"/>
<comment type="caution">
    <text evidence="4">The sequence shown here is derived from an EMBL/GenBank/DDBJ whole genome shotgun (WGS) entry which is preliminary data.</text>
</comment>
<dbReference type="Gene3D" id="1.10.472.10">
    <property type="entry name" value="Cyclin-like"/>
    <property type="match status" value="1"/>
</dbReference>
<accession>A0A9Q0IG77</accession>
<evidence type="ECO:0000256" key="1">
    <source>
        <dbReference type="ARBA" id="ARBA00003222"/>
    </source>
</evidence>
<sequence length="135" mass="14624">MSLLSPPPPDSSCLSSLLLSPPSPDSSCLSSPLLLLTPHVSPPLLLPLQVCEEQKCEEEVFPLSMNYLDRFLAAVPTKRCNLQLLGAVCLFLASKLKETRPLSAHKLCVYTDHSVRPAQLLVRTPPPSGPPVMSL</sequence>
<dbReference type="FunFam" id="1.10.472.10:FF:000096">
    <property type="entry name" value="G1/S-specific cyclin-D3 isoform X2"/>
    <property type="match status" value="1"/>
</dbReference>
<protein>
    <recommendedName>
        <fullName evidence="3">Cyclin-like domain-containing protein</fullName>
    </recommendedName>
</protein>
<name>A0A9Q0IG77_9TELE</name>
<feature type="domain" description="Cyclin-like" evidence="3">
    <location>
        <begin position="48"/>
        <end position="123"/>
    </location>
</feature>
<dbReference type="Proteomes" id="UP001148018">
    <property type="component" value="Unassembled WGS sequence"/>
</dbReference>
<dbReference type="PANTHER" id="PTHR10177">
    <property type="entry name" value="CYCLINS"/>
    <property type="match status" value="1"/>
</dbReference>
<gene>
    <name evidence="4" type="ORF">NHX12_003174</name>
</gene>
<reference evidence="4" key="1">
    <citation type="submission" date="2022-07" db="EMBL/GenBank/DDBJ databases">
        <title>Chromosome-level genome of Muraenolepis orangiensis.</title>
        <authorList>
            <person name="Kim J."/>
        </authorList>
    </citation>
    <scope>NUCLEOTIDE SEQUENCE</scope>
    <source>
        <strain evidence="4">KU_S4_2022</strain>
        <tissue evidence="4">Muscle</tissue>
    </source>
</reference>
<dbReference type="SUPFAM" id="SSF47954">
    <property type="entry name" value="Cyclin-like"/>
    <property type="match status" value="1"/>
</dbReference>